<dbReference type="NCBIfam" id="NF038402">
    <property type="entry name" value="TroA_like"/>
    <property type="match status" value="1"/>
</dbReference>
<dbReference type="PROSITE" id="PS51257">
    <property type="entry name" value="PROKAR_LIPOPROTEIN"/>
    <property type="match status" value="1"/>
</dbReference>
<keyword evidence="2 5" id="KW-0732">Signal</keyword>
<accession>A0A323TA27</accession>
<dbReference type="AlphaFoldDB" id="A0A323TA27"/>
<comment type="caution">
    <text evidence="7">The sequence shown here is derived from an EMBL/GenBank/DDBJ whole genome shotgun (WGS) entry which is preliminary data.</text>
</comment>
<comment type="similarity">
    <text evidence="1">Belongs to the bacterial solute-binding protein 8 family.</text>
</comment>
<feature type="compositionally biased region" description="Low complexity" evidence="4">
    <location>
        <begin position="23"/>
        <end position="35"/>
    </location>
</feature>
<dbReference type="OrthoDB" id="9816357at2"/>
<feature type="chain" id="PRO_5016312734" evidence="5">
    <location>
        <begin position="22"/>
        <end position="339"/>
    </location>
</feature>
<evidence type="ECO:0000256" key="3">
    <source>
        <dbReference type="SAM" id="Coils"/>
    </source>
</evidence>
<dbReference type="InterPro" id="IPR002491">
    <property type="entry name" value="ABC_transptr_periplasmic_BD"/>
</dbReference>
<evidence type="ECO:0000313" key="7">
    <source>
        <dbReference type="EMBL" id="PYZ92452.1"/>
    </source>
</evidence>
<gene>
    <name evidence="7" type="ORF">CR194_15860</name>
</gene>
<sequence>MKWSRVSAILALVVVMFTACGTNEENNNNVTNQSNENEEDAANNEAVENSNEAQEEETGEFPVTVTDSSGNEVTIEEEPETIVSLLPSNTEIVFELGAGDRMIGVSEFCNYPEETADIDTVGGQDIDAELILSMEPDLALVQGYHEQNNSDMLDQFEDAGIDVLVIEGGNSFEEVYDTIHLIGEATGTTERAEEIVVDMEDRLEDVQEQASSISEEEKLKVWVEVAPAPDIFTTGSGTFMQEMLDAIQATNAAEEEEGWVNLTEEEIVTLNPDVIITTYGYYVEDPQQEVVSRDGWSDVPAVQNDRIHDVHNDTVTRPGPRLIEGVETLAELIYPEVFE</sequence>
<dbReference type="InterPro" id="IPR050902">
    <property type="entry name" value="ABC_Transporter_SBP"/>
</dbReference>
<dbReference type="GO" id="GO:0071281">
    <property type="term" value="P:cellular response to iron ion"/>
    <property type="evidence" value="ECO:0007669"/>
    <property type="project" value="TreeGrafter"/>
</dbReference>
<dbReference type="PROSITE" id="PS50983">
    <property type="entry name" value="FE_B12_PBP"/>
    <property type="match status" value="1"/>
</dbReference>
<evidence type="ECO:0000256" key="2">
    <source>
        <dbReference type="ARBA" id="ARBA00022729"/>
    </source>
</evidence>
<evidence type="ECO:0000313" key="8">
    <source>
        <dbReference type="Proteomes" id="UP000248214"/>
    </source>
</evidence>
<feature type="signal peptide" evidence="5">
    <location>
        <begin position="1"/>
        <end position="21"/>
    </location>
</feature>
<name>A0A323TA27_9BACI</name>
<evidence type="ECO:0000256" key="1">
    <source>
        <dbReference type="ARBA" id="ARBA00008814"/>
    </source>
</evidence>
<organism evidence="7 8">
    <name type="scientific">Salipaludibacillus keqinensis</name>
    <dbReference type="NCBI Taxonomy" id="2045207"/>
    <lineage>
        <taxon>Bacteria</taxon>
        <taxon>Bacillati</taxon>
        <taxon>Bacillota</taxon>
        <taxon>Bacilli</taxon>
        <taxon>Bacillales</taxon>
        <taxon>Bacillaceae</taxon>
    </lineage>
</organism>
<dbReference type="Pfam" id="PF01497">
    <property type="entry name" value="Peripla_BP_2"/>
    <property type="match status" value="1"/>
</dbReference>
<reference evidence="7 8" key="1">
    <citation type="submission" date="2017-10" db="EMBL/GenBank/DDBJ databases">
        <title>Bacillus sp. nov., a halophilic bacterium isolated from a Keqin Lake.</title>
        <authorList>
            <person name="Wang H."/>
        </authorList>
    </citation>
    <scope>NUCLEOTIDE SEQUENCE [LARGE SCALE GENOMIC DNA]</scope>
    <source>
        <strain evidence="7 8">KQ-12</strain>
    </source>
</reference>
<feature type="domain" description="Fe/B12 periplasmic-binding" evidence="6">
    <location>
        <begin position="81"/>
        <end position="337"/>
    </location>
</feature>
<keyword evidence="3" id="KW-0175">Coiled coil</keyword>
<dbReference type="EMBL" id="PDOD01000004">
    <property type="protein sequence ID" value="PYZ92452.1"/>
    <property type="molecule type" value="Genomic_DNA"/>
</dbReference>
<dbReference type="Gene3D" id="3.40.50.1980">
    <property type="entry name" value="Nitrogenase molybdenum iron protein domain"/>
    <property type="match status" value="2"/>
</dbReference>
<evidence type="ECO:0000256" key="4">
    <source>
        <dbReference type="SAM" id="MobiDB-lite"/>
    </source>
</evidence>
<dbReference type="CDD" id="cd01143">
    <property type="entry name" value="YvrC"/>
    <property type="match status" value="1"/>
</dbReference>
<protein>
    <submittedName>
        <fullName evidence="7">ABC transporter substrate-binding protein</fullName>
    </submittedName>
</protein>
<evidence type="ECO:0000259" key="6">
    <source>
        <dbReference type="PROSITE" id="PS50983"/>
    </source>
</evidence>
<feature type="compositionally biased region" description="Low complexity" evidence="4">
    <location>
        <begin position="43"/>
        <end position="52"/>
    </location>
</feature>
<dbReference type="SUPFAM" id="SSF53807">
    <property type="entry name" value="Helical backbone' metal receptor"/>
    <property type="match status" value="1"/>
</dbReference>
<evidence type="ECO:0000256" key="5">
    <source>
        <dbReference type="SAM" id="SignalP"/>
    </source>
</evidence>
<dbReference type="Proteomes" id="UP000248214">
    <property type="component" value="Unassembled WGS sequence"/>
</dbReference>
<dbReference type="PANTHER" id="PTHR30535:SF34">
    <property type="entry name" value="MOLYBDATE-BINDING PROTEIN MOLA"/>
    <property type="match status" value="1"/>
</dbReference>
<dbReference type="InterPro" id="IPR054828">
    <property type="entry name" value="Vit_B12_bind_prot"/>
</dbReference>
<feature type="region of interest" description="Disordered" evidence="4">
    <location>
        <begin position="23"/>
        <end position="73"/>
    </location>
</feature>
<keyword evidence="8" id="KW-1185">Reference proteome</keyword>
<proteinExistence type="inferred from homology"/>
<feature type="coiled-coil region" evidence="3">
    <location>
        <begin position="189"/>
        <end position="216"/>
    </location>
</feature>
<dbReference type="PANTHER" id="PTHR30535">
    <property type="entry name" value="VITAMIN B12-BINDING PROTEIN"/>
    <property type="match status" value="1"/>
</dbReference>